<dbReference type="RefSeq" id="WP_345383211.1">
    <property type="nucleotide sequence ID" value="NZ_BAABIC010000020.1"/>
</dbReference>
<gene>
    <name evidence="2" type="ORF">GCM10023215_50220</name>
</gene>
<reference evidence="3" key="1">
    <citation type="journal article" date="2019" name="Int. J. Syst. Evol. Microbiol.">
        <title>The Global Catalogue of Microorganisms (GCM) 10K type strain sequencing project: providing services to taxonomists for standard genome sequencing and annotation.</title>
        <authorList>
            <consortium name="The Broad Institute Genomics Platform"/>
            <consortium name="The Broad Institute Genome Sequencing Center for Infectious Disease"/>
            <person name="Wu L."/>
            <person name="Ma J."/>
        </authorList>
    </citation>
    <scope>NUCLEOTIDE SEQUENCE [LARGE SCALE GENOMIC DNA]</scope>
    <source>
        <strain evidence="3">JCM 18055</strain>
    </source>
</reference>
<proteinExistence type="predicted"/>
<name>A0ABP8XFB3_9PSEU</name>
<dbReference type="NCBIfam" id="NF038175">
    <property type="entry name" value="IniB_NTERM"/>
    <property type="match status" value="1"/>
</dbReference>
<evidence type="ECO:0000256" key="1">
    <source>
        <dbReference type="SAM" id="MobiDB-lite"/>
    </source>
</evidence>
<sequence length="301" mass="31695">MATTTLLDLLMNLLRDPAEQQAFLADPSGYLQECGLADLSAEDVRDAVTLAADNPHHDWDGHGHHELPPAPPVHHHGHGGHSGHDADPHAEAADYLRTYITTTFVDDRRTFLDQSFHQDIDTHGGDVDQRIDLHQTTASGDDAVAVGGDDRAPVATGDHAVAGWGDDVVDGDDDTASFGSGPAVDQSGATADHGGALSGTGPATGTFTDSNDHLANFGSGSLADKGGDATRSNAHNDTSTDSHDDDHTDSHDDSHVDSGHNDTDTDTHTDTHTHVSDDHSVSDSHAVDNHPTDDHSFDLHV</sequence>
<keyword evidence="3" id="KW-1185">Reference proteome</keyword>
<feature type="region of interest" description="Disordered" evidence="1">
    <location>
        <begin position="163"/>
        <end position="301"/>
    </location>
</feature>
<dbReference type="EMBL" id="BAABIC010000020">
    <property type="protein sequence ID" value="GAA4704493.1"/>
    <property type="molecule type" value="Genomic_DNA"/>
</dbReference>
<feature type="compositionally biased region" description="Basic and acidic residues" evidence="1">
    <location>
        <begin position="238"/>
        <end position="301"/>
    </location>
</feature>
<evidence type="ECO:0000313" key="3">
    <source>
        <dbReference type="Proteomes" id="UP001500325"/>
    </source>
</evidence>
<accession>A0ABP8XFB3</accession>
<feature type="region of interest" description="Disordered" evidence="1">
    <location>
        <begin position="53"/>
        <end position="88"/>
    </location>
</feature>
<protein>
    <submittedName>
        <fullName evidence="2">Uncharacterized protein</fullName>
    </submittedName>
</protein>
<feature type="compositionally biased region" description="Basic and acidic residues" evidence="1">
    <location>
        <begin position="54"/>
        <end position="67"/>
    </location>
</feature>
<organism evidence="2 3">
    <name type="scientific">Pseudonocardia yuanmonensis</name>
    <dbReference type="NCBI Taxonomy" id="1095914"/>
    <lineage>
        <taxon>Bacteria</taxon>
        <taxon>Bacillati</taxon>
        <taxon>Actinomycetota</taxon>
        <taxon>Actinomycetes</taxon>
        <taxon>Pseudonocardiales</taxon>
        <taxon>Pseudonocardiaceae</taxon>
        <taxon>Pseudonocardia</taxon>
    </lineage>
</organism>
<dbReference type="Proteomes" id="UP001500325">
    <property type="component" value="Unassembled WGS sequence"/>
</dbReference>
<comment type="caution">
    <text evidence="2">The sequence shown here is derived from an EMBL/GenBank/DDBJ whole genome shotgun (WGS) entry which is preliminary data.</text>
</comment>
<dbReference type="InterPro" id="IPR049709">
    <property type="entry name" value="IniB-like_N"/>
</dbReference>
<evidence type="ECO:0000313" key="2">
    <source>
        <dbReference type="EMBL" id="GAA4704493.1"/>
    </source>
</evidence>